<dbReference type="GO" id="GO:0003824">
    <property type="term" value="F:catalytic activity"/>
    <property type="evidence" value="ECO:0007669"/>
    <property type="project" value="UniProtKB-ARBA"/>
</dbReference>
<dbReference type="RefSeq" id="WP_150745047.1">
    <property type="nucleotide sequence ID" value="NZ_CABVHE010000011.1"/>
</dbReference>
<dbReference type="Gene3D" id="3.40.50.2300">
    <property type="match status" value="1"/>
</dbReference>
<dbReference type="SMART" id="SM00052">
    <property type="entry name" value="EAL"/>
    <property type="match status" value="1"/>
</dbReference>
<dbReference type="Pfam" id="PF08447">
    <property type="entry name" value="PAS_3"/>
    <property type="match status" value="1"/>
</dbReference>
<dbReference type="GO" id="GO:0000160">
    <property type="term" value="P:phosphorelay signal transduction system"/>
    <property type="evidence" value="ECO:0007669"/>
    <property type="project" value="InterPro"/>
</dbReference>
<protein>
    <recommendedName>
        <fullName evidence="5">Two-component system response regulator</fullName>
    </recommendedName>
</protein>
<dbReference type="CDD" id="cd01949">
    <property type="entry name" value="GGDEF"/>
    <property type="match status" value="1"/>
</dbReference>
<dbReference type="InterPro" id="IPR035919">
    <property type="entry name" value="EAL_sf"/>
</dbReference>
<dbReference type="InterPro" id="IPR029787">
    <property type="entry name" value="Nucleotide_cyclase"/>
</dbReference>
<organism evidence="3 4">
    <name type="scientific">Pseudomonas fluorescens</name>
    <dbReference type="NCBI Taxonomy" id="294"/>
    <lineage>
        <taxon>Bacteria</taxon>
        <taxon>Pseudomonadati</taxon>
        <taxon>Pseudomonadota</taxon>
        <taxon>Gammaproteobacteria</taxon>
        <taxon>Pseudomonadales</taxon>
        <taxon>Pseudomonadaceae</taxon>
        <taxon>Pseudomonas</taxon>
    </lineage>
</organism>
<dbReference type="PROSITE" id="PS50883">
    <property type="entry name" value="EAL"/>
    <property type="match status" value="1"/>
</dbReference>
<dbReference type="SUPFAM" id="SSF55073">
    <property type="entry name" value="Nucleotide cyclase"/>
    <property type="match status" value="1"/>
</dbReference>
<dbReference type="PANTHER" id="PTHR44757:SF2">
    <property type="entry name" value="BIOFILM ARCHITECTURE MAINTENANCE PROTEIN MBAA"/>
    <property type="match status" value="1"/>
</dbReference>
<dbReference type="CDD" id="cd00130">
    <property type="entry name" value="PAS"/>
    <property type="match status" value="1"/>
</dbReference>
<dbReference type="NCBIfam" id="TIGR00229">
    <property type="entry name" value="sensory_box"/>
    <property type="match status" value="1"/>
</dbReference>
<dbReference type="InterPro" id="IPR043128">
    <property type="entry name" value="Rev_trsase/Diguanyl_cyclase"/>
</dbReference>
<accession>A0A5E7M1X4</accession>
<dbReference type="InterPro" id="IPR052155">
    <property type="entry name" value="Biofilm_reg_signaling"/>
</dbReference>
<evidence type="ECO:0000256" key="2">
    <source>
        <dbReference type="ARBA" id="ARBA00004533"/>
    </source>
</evidence>
<dbReference type="InterPro" id="IPR001610">
    <property type="entry name" value="PAC"/>
</dbReference>
<comment type="subcellular location">
    <subcellularLocation>
        <location evidence="2">Cell inner membrane</location>
    </subcellularLocation>
</comment>
<evidence type="ECO:0008006" key="5">
    <source>
        <dbReference type="Google" id="ProtNLM"/>
    </source>
</evidence>
<dbReference type="InterPro" id="IPR000700">
    <property type="entry name" value="PAS-assoc_C"/>
</dbReference>
<dbReference type="InterPro" id="IPR035965">
    <property type="entry name" value="PAS-like_dom_sf"/>
</dbReference>
<dbReference type="PROSITE" id="PS50887">
    <property type="entry name" value="GGDEF"/>
    <property type="match status" value="1"/>
</dbReference>
<dbReference type="InterPro" id="IPR001789">
    <property type="entry name" value="Sig_transdc_resp-reg_receiver"/>
</dbReference>
<dbReference type="EMBL" id="CABVII010000017">
    <property type="protein sequence ID" value="VVP19641.1"/>
    <property type="molecule type" value="Genomic_DNA"/>
</dbReference>
<dbReference type="Pfam" id="PF00990">
    <property type="entry name" value="GGDEF"/>
    <property type="match status" value="1"/>
</dbReference>
<dbReference type="PANTHER" id="PTHR44757">
    <property type="entry name" value="DIGUANYLATE CYCLASE DGCP"/>
    <property type="match status" value="1"/>
</dbReference>
<dbReference type="InterPro" id="IPR013655">
    <property type="entry name" value="PAS_fold_3"/>
</dbReference>
<dbReference type="OrthoDB" id="9804951at2"/>
<dbReference type="SMART" id="SM00086">
    <property type="entry name" value="PAC"/>
    <property type="match status" value="1"/>
</dbReference>
<dbReference type="Proteomes" id="UP000385207">
    <property type="component" value="Unassembled WGS sequence"/>
</dbReference>
<dbReference type="InterPro" id="IPR000160">
    <property type="entry name" value="GGDEF_dom"/>
</dbReference>
<dbReference type="InterPro" id="IPR001633">
    <property type="entry name" value="EAL_dom"/>
</dbReference>
<dbReference type="Pfam" id="PF00563">
    <property type="entry name" value="EAL"/>
    <property type="match status" value="1"/>
</dbReference>
<dbReference type="Gene3D" id="3.20.20.450">
    <property type="entry name" value="EAL domain"/>
    <property type="match status" value="1"/>
</dbReference>
<dbReference type="CDD" id="cd01948">
    <property type="entry name" value="EAL"/>
    <property type="match status" value="1"/>
</dbReference>
<sequence length="768" mass="85361">MSMNTLLARTNRRILIVDDTASIHADFAKILSPPSFDDDSLVSAENALFGSSAAISPQSFLLDSAFQGLEALDKVETALANDLPYAMAFIDMRMPPGWDGLETIERLWQVDPKLQVALCTAYSDYSWDDIDERLELGDRLLILKKPFDAIEIRQMASALTAKWQMSEDAALKMSLLEQAVEERTRELSDANIIVQNSPTILYRLRGEPSFPLMYISHNITQYGHIAAALVASANWARELIHPDDQSKVDTAMARVLDRHAAGASIEFRMRTGNGAWRWVENRYIPVRDKEGRLLEVEGIIIDITERKLAEEKIALLARTDGLTGLANRATLIERLHQAFAAARRGAATFAMFYLDLDHFKRINDTLGHPVGDLLLQEVARRIKACVRENDVVARLGGDEFAILQLDASDPTQSAGLAAKVRDALVLPYSLAGNDVRVSVSIGISSYSPASTSADGLLTQADMALYRSKEKGRNQYHFHSEEINQEVVERMAIASDLREAIEHEELELHYWPEVDLSSGRILGMETQVSWNHPERGLLEASAFLPAAEKTGTIVALGHWVLDRACRQMRQWRDEGMAPPVIAIKLSLAQLKSGPELIYDVLRTTARWELCPWDLRFDVTEATLAQTKWTHNDVLPRLRELGVKIAIDDFGTAYSSFDYLKTYQVNHLKLAQAFIDTAARDPASANTLRAIINFAREVGIGIIAEGVETQEQRSSLMATGSTMNAQGYYFSKAVSSQQAAELLKAGSIVPANHDIGPMLDNPQRSTEDKG</sequence>
<proteinExistence type="predicted"/>
<gene>
    <name evidence="3" type="ORF">PS862_03785</name>
</gene>
<dbReference type="InterPro" id="IPR011006">
    <property type="entry name" value="CheY-like_superfamily"/>
</dbReference>
<dbReference type="PROSITE" id="PS50113">
    <property type="entry name" value="PAC"/>
    <property type="match status" value="1"/>
</dbReference>
<name>A0A5E7M1X4_PSEFL</name>
<reference evidence="3 4" key="1">
    <citation type="submission" date="2019-09" db="EMBL/GenBank/DDBJ databases">
        <authorList>
            <person name="Chandra G."/>
            <person name="Truman W A."/>
        </authorList>
    </citation>
    <scope>NUCLEOTIDE SEQUENCE [LARGE SCALE GENOMIC DNA]</scope>
    <source>
        <strain evidence="3">PS862</strain>
    </source>
</reference>
<dbReference type="NCBIfam" id="TIGR00254">
    <property type="entry name" value="GGDEF"/>
    <property type="match status" value="1"/>
</dbReference>
<dbReference type="Gene3D" id="3.30.70.270">
    <property type="match status" value="1"/>
</dbReference>
<dbReference type="FunFam" id="3.30.70.270:FF:000001">
    <property type="entry name" value="Diguanylate cyclase domain protein"/>
    <property type="match status" value="1"/>
</dbReference>
<dbReference type="SUPFAM" id="SSF52172">
    <property type="entry name" value="CheY-like"/>
    <property type="match status" value="1"/>
</dbReference>
<dbReference type="PROSITE" id="PS50110">
    <property type="entry name" value="RESPONSE_REGULATORY"/>
    <property type="match status" value="1"/>
</dbReference>
<evidence type="ECO:0000313" key="4">
    <source>
        <dbReference type="Proteomes" id="UP000385207"/>
    </source>
</evidence>
<dbReference type="GO" id="GO:0005886">
    <property type="term" value="C:plasma membrane"/>
    <property type="evidence" value="ECO:0007669"/>
    <property type="project" value="UniProtKB-SubCell"/>
</dbReference>
<dbReference type="AlphaFoldDB" id="A0A5E7M1X4"/>
<dbReference type="InterPro" id="IPR000014">
    <property type="entry name" value="PAS"/>
</dbReference>
<dbReference type="SUPFAM" id="SSF55785">
    <property type="entry name" value="PYP-like sensor domain (PAS domain)"/>
    <property type="match status" value="1"/>
</dbReference>
<evidence type="ECO:0000256" key="1">
    <source>
        <dbReference type="ARBA" id="ARBA00001946"/>
    </source>
</evidence>
<dbReference type="SMART" id="SM00267">
    <property type="entry name" value="GGDEF"/>
    <property type="match status" value="1"/>
</dbReference>
<evidence type="ECO:0000313" key="3">
    <source>
        <dbReference type="EMBL" id="VVP19641.1"/>
    </source>
</evidence>
<comment type="cofactor">
    <cofactor evidence="1">
        <name>Mg(2+)</name>
        <dbReference type="ChEBI" id="CHEBI:18420"/>
    </cofactor>
</comment>
<dbReference type="SUPFAM" id="SSF141868">
    <property type="entry name" value="EAL domain-like"/>
    <property type="match status" value="1"/>
</dbReference>
<dbReference type="Gene3D" id="3.30.450.20">
    <property type="entry name" value="PAS domain"/>
    <property type="match status" value="1"/>
</dbReference>